<protein>
    <recommendedName>
        <fullName evidence="1">Alkyl hydroperoxide reductase subunit C/ Thiol specific antioxidant domain-containing protein</fullName>
    </recommendedName>
</protein>
<name>A0A0D3JJK9_EMIH1</name>
<dbReference type="GO" id="GO:0016491">
    <property type="term" value="F:oxidoreductase activity"/>
    <property type="evidence" value="ECO:0007669"/>
    <property type="project" value="InterPro"/>
</dbReference>
<dbReference type="Proteomes" id="UP000013827">
    <property type="component" value="Unassembled WGS sequence"/>
</dbReference>
<dbReference type="GeneID" id="17269234"/>
<reference evidence="3" key="1">
    <citation type="journal article" date="2013" name="Nature">
        <title>Pan genome of the phytoplankton Emiliania underpins its global distribution.</title>
        <authorList>
            <person name="Read B.A."/>
            <person name="Kegel J."/>
            <person name="Klute M.J."/>
            <person name="Kuo A."/>
            <person name="Lefebvre S.C."/>
            <person name="Maumus F."/>
            <person name="Mayer C."/>
            <person name="Miller J."/>
            <person name="Monier A."/>
            <person name="Salamov A."/>
            <person name="Young J."/>
            <person name="Aguilar M."/>
            <person name="Claverie J.M."/>
            <person name="Frickenhaus S."/>
            <person name="Gonzalez K."/>
            <person name="Herman E.K."/>
            <person name="Lin Y.C."/>
            <person name="Napier J."/>
            <person name="Ogata H."/>
            <person name="Sarno A.F."/>
            <person name="Shmutz J."/>
            <person name="Schroeder D."/>
            <person name="de Vargas C."/>
            <person name="Verret F."/>
            <person name="von Dassow P."/>
            <person name="Valentin K."/>
            <person name="Van de Peer Y."/>
            <person name="Wheeler G."/>
            <person name="Dacks J.B."/>
            <person name="Delwiche C.F."/>
            <person name="Dyhrman S.T."/>
            <person name="Glockner G."/>
            <person name="John U."/>
            <person name="Richards T."/>
            <person name="Worden A.Z."/>
            <person name="Zhang X."/>
            <person name="Grigoriev I.V."/>
            <person name="Allen A.E."/>
            <person name="Bidle K."/>
            <person name="Borodovsky M."/>
            <person name="Bowler C."/>
            <person name="Brownlee C."/>
            <person name="Cock J.M."/>
            <person name="Elias M."/>
            <person name="Gladyshev V.N."/>
            <person name="Groth M."/>
            <person name="Guda C."/>
            <person name="Hadaegh A."/>
            <person name="Iglesias-Rodriguez M.D."/>
            <person name="Jenkins J."/>
            <person name="Jones B.M."/>
            <person name="Lawson T."/>
            <person name="Leese F."/>
            <person name="Lindquist E."/>
            <person name="Lobanov A."/>
            <person name="Lomsadze A."/>
            <person name="Malik S.B."/>
            <person name="Marsh M.E."/>
            <person name="Mackinder L."/>
            <person name="Mock T."/>
            <person name="Mueller-Roeber B."/>
            <person name="Pagarete A."/>
            <person name="Parker M."/>
            <person name="Probert I."/>
            <person name="Quesneville H."/>
            <person name="Raines C."/>
            <person name="Rensing S.A."/>
            <person name="Riano-Pachon D.M."/>
            <person name="Richier S."/>
            <person name="Rokitta S."/>
            <person name="Shiraiwa Y."/>
            <person name="Soanes D.M."/>
            <person name="van der Giezen M."/>
            <person name="Wahlund T.M."/>
            <person name="Williams B."/>
            <person name="Wilson W."/>
            <person name="Wolfe G."/>
            <person name="Wurch L.L."/>
        </authorList>
    </citation>
    <scope>NUCLEOTIDE SEQUENCE</scope>
</reference>
<dbReference type="EnsemblProtists" id="EOD23694">
    <property type="protein sequence ID" value="EOD23694"/>
    <property type="gene ID" value="EMIHUDRAFT_457919"/>
</dbReference>
<feature type="domain" description="Alkyl hydroperoxide reductase subunit C/ Thiol specific antioxidant" evidence="1">
    <location>
        <begin position="34"/>
        <end position="113"/>
    </location>
</feature>
<dbReference type="SUPFAM" id="SSF52833">
    <property type="entry name" value="Thioredoxin-like"/>
    <property type="match status" value="1"/>
</dbReference>
<sequence length="134" mass="14140">MGQHETLGELNDRAFIPRVELGPTELPAAIKGLAFQALLHNFTKAGCAVVGCSNDSVEKNKTFSDAQGFTYPLLCDEDLSVAAAYGAALSAEEGGPKAKRVAALIDKGKLIKYFDPAGKGEFPCQALKVVEALI</sequence>
<dbReference type="GO" id="GO:0016209">
    <property type="term" value="F:antioxidant activity"/>
    <property type="evidence" value="ECO:0007669"/>
    <property type="project" value="InterPro"/>
</dbReference>
<dbReference type="KEGG" id="ehx:EMIHUDRAFT_457919"/>
<dbReference type="Gene3D" id="3.40.30.10">
    <property type="entry name" value="Glutaredoxin"/>
    <property type="match status" value="1"/>
</dbReference>
<dbReference type="InterPro" id="IPR000866">
    <property type="entry name" value="AhpC/TSA"/>
</dbReference>
<dbReference type="RefSeq" id="XP_005776123.1">
    <property type="nucleotide sequence ID" value="XM_005776066.1"/>
</dbReference>
<proteinExistence type="predicted"/>
<accession>A0A0D3JJK9</accession>
<evidence type="ECO:0000313" key="3">
    <source>
        <dbReference type="Proteomes" id="UP000013827"/>
    </source>
</evidence>
<reference evidence="2" key="2">
    <citation type="submission" date="2024-10" db="UniProtKB">
        <authorList>
            <consortium name="EnsemblProtists"/>
        </authorList>
    </citation>
    <scope>IDENTIFICATION</scope>
</reference>
<dbReference type="AlphaFoldDB" id="A0A0D3JJK9"/>
<dbReference type="InterPro" id="IPR036249">
    <property type="entry name" value="Thioredoxin-like_sf"/>
</dbReference>
<keyword evidence="3" id="KW-1185">Reference proteome</keyword>
<organism evidence="2 3">
    <name type="scientific">Emiliania huxleyi (strain CCMP1516)</name>
    <dbReference type="NCBI Taxonomy" id="280463"/>
    <lineage>
        <taxon>Eukaryota</taxon>
        <taxon>Haptista</taxon>
        <taxon>Haptophyta</taxon>
        <taxon>Prymnesiophyceae</taxon>
        <taxon>Isochrysidales</taxon>
        <taxon>Noelaerhabdaceae</taxon>
        <taxon>Emiliania</taxon>
    </lineage>
</organism>
<evidence type="ECO:0000313" key="2">
    <source>
        <dbReference type="EnsemblProtists" id="EOD23694"/>
    </source>
</evidence>
<evidence type="ECO:0000259" key="1">
    <source>
        <dbReference type="Pfam" id="PF00578"/>
    </source>
</evidence>
<dbReference type="Pfam" id="PF00578">
    <property type="entry name" value="AhpC-TSA"/>
    <property type="match status" value="1"/>
</dbReference>
<dbReference type="PaxDb" id="2903-EOD23694"/>
<dbReference type="HOGENOM" id="CLU_1900160_0_0_1"/>